<organism evidence="1">
    <name type="scientific">marine sediment metagenome</name>
    <dbReference type="NCBI Taxonomy" id="412755"/>
    <lineage>
        <taxon>unclassified sequences</taxon>
        <taxon>metagenomes</taxon>
        <taxon>ecological metagenomes</taxon>
    </lineage>
</organism>
<gene>
    <name evidence="1" type="ORF">LCGC14_1959930</name>
</gene>
<feature type="non-terminal residue" evidence="1">
    <location>
        <position position="65"/>
    </location>
</feature>
<sequence length="65" mass="6823">MSFVVGSAQFLLGWLGSHESAPAFSGPDREAVGAEQLALRPLPRAPLQTVRPGLGFGFDLAAFLP</sequence>
<proteinExistence type="predicted"/>
<reference evidence="1" key="1">
    <citation type="journal article" date="2015" name="Nature">
        <title>Complex archaea that bridge the gap between prokaryotes and eukaryotes.</title>
        <authorList>
            <person name="Spang A."/>
            <person name="Saw J.H."/>
            <person name="Jorgensen S.L."/>
            <person name="Zaremba-Niedzwiedzka K."/>
            <person name="Martijn J."/>
            <person name="Lind A.E."/>
            <person name="van Eijk R."/>
            <person name="Schleper C."/>
            <person name="Guy L."/>
            <person name="Ettema T.J."/>
        </authorList>
    </citation>
    <scope>NUCLEOTIDE SEQUENCE</scope>
</reference>
<evidence type="ECO:0000313" key="1">
    <source>
        <dbReference type="EMBL" id="KKL84914.1"/>
    </source>
</evidence>
<protein>
    <submittedName>
        <fullName evidence="1">Uncharacterized protein</fullName>
    </submittedName>
</protein>
<comment type="caution">
    <text evidence="1">The sequence shown here is derived from an EMBL/GenBank/DDBJ whole genome shotgun (WGS) entry which is preliminary data.</text>
</comment>
<accession>A0A0F9FEV2</accession>
<dbReference type="EMBL" id="LAZR01021558">
    <property type="protein sequence ID" value="KKL84914.1"/>
    <property type="molecule type" value="Genomic_DNA"/>
</dbReference>
<name>A0A0F9FEV2_9ZZZZ</name>
<dbReference type="AlphaFoldDB" id="A0A0F9FEV2"/>